<reference evidence="2 3" key="1">
    <citation type="submission" date="2016-06" db="EMBL/GenBank/DDBJ databases">
        <title>Living apart together: crosstalk between the core and supernumerary genomes in a fungal plant pathogen.</title>
        <authorList>
            <person name="Vanheule A."/>
            <person name="Audenaert K."/>
            <person name="Warris S."/>
            <person name="Van De Geest H."/>
            <person name="Schijlen E."/>
            <person name="Hofte M."/>
            <person name="De Saeger S."/>
            <person name="Haesaert G."/>
            <person name="Waalwijk C."/>
            <person name="Van Der Lee T."/>
        </authorList>
    </citation>
    <scope>NUCLEOTIDE SEQUENCE [LARGE SCALE GENOMIC DNA]</scope>
    <source>
        <strain evidence="2 3">2516</strain>
    </source>
</reference>
<protein>
    <submittedName>
        <fullName evidence="2">Uncharacterized protein</fullName>
    </submittedName>
</protein>
<evidence type="ECO:0000313" key="3">
    <source>
        <dbReference type="Proteomes" id="UP000091967"/>
    </source>
</evidence>
<dbReference type="Proteomes" id="UP000091967">
    <property type="component" value="Unassembled WGS sequence"/>
</dbReference>
<evidence type="ECO:0000256" key="1">
    <source>
        <dbReference type="SAM" id="MobiDB-lite"/>
    </source>
</evidence>
<accession>A0A1B8B0L0</accession>
<sequence length="112" mass="13104">MLSLKDLLNPIKEPEQPKQQEQLGSPNKEDQPKKCENCSRPAAANQCRCEECAAINARRTREMFDGRKQQGKCGVCGEKLDRVGVRCKKCNDRKNMRQREWKKKKREEKKKK</sequence>
<comment type="caution">
    <text evidence="2">The sequence shown here is derived from an EMBL/GenBank/DDBJ whole genome shotgun (WGS) entry which is preliminary data.</text>
</comment>
<evidence type="ECO:0000313" key="2">
    <source>
        <dbReference type="EMBL" id="OBS26285.1"/>
    </source>
</evidence>
<dbReference type="EMBL" id="LYXU01000001">
    <property type="protein sequence ID" value="OBS26285.1"/>
    <property type="molecule type" value="Genomic_DNA"/>
</dbReference>
<dbReference type="AlphaFoldDB" id="A0A1B8B0L0"/>
<feature type="compositionally biased region" description="Basic and acidic residues" evidence="1">
    <location>
        <begin position="27"/>
        <end position="37"/>
    </location>
</feature>
<feature type="region of interest" description="Disordered" evidence="1">
    <location>
        <begin position="1"/>
        <end position="44"/>
    </location>
</feature>
<dbReference type="OMA" id="ANQCRCE"/>
<proteinExistence type="predicted"/>
<organism evidence="2 3">
    <name type="scientific">Fusarium poae</name>
    <dbReference type="NCBI Taxonomy" id="36050"/>
    <lineage>
        <taxon>Eukaryota</taxon>
        <taxon>Fungi</taxon>
        <taxon>Dikarya</taxon>
        <taxon>Ascomycota</taxon>
        <taxon>Pezizomycotina</taxon>
        <taxon>Sordariomycetes</taxon>
        <taxon>Hypocreomycetidae</taxon>
        <taxon>Hypocreales</taxon>
        <taxon>Nectriaceae</taxon>
        <taxon>Fusarium</taxon>
    </lineage>
</organism>
<name>A0A1B8B0L0_FUSPO</name>
<keyword evidence="3" id="KW-1185">Reference proteome</keyword>
<gene>
    <name evidence="2" type="ORF">FPOA_00225</name>
</gene>